<dbReference type="GO" id="GO:0006284">
    <property type="term" value="P:base-excision repair"/>
    <property type="evidence" value="ECO:0007669"/>
    <property type="project" value="InterPro"/>
</dbReference>
<dbReference type="GO" id="GO:0003684">
    <property type="term" value="F:damaged DNA binding"/>
    <property type="evidence" value="ECO:0007669"/>
    <property type="project" value="InterPro"/>
</dbReference>
<dbReference type="OrthoDB" id="444592at2759"/>
<dbReference type="SUPFAM" id="SSF46946">
    <property type="entry name" value="S13-like H2TH domain"/>
    <property type="match status" value="1"/>
</dbReference>
<keyword evidence="3" id="KW-0227">DNA damage</keyword>
<dbReference type="InterPro" id="IPR035937">
    <property type="entry name" value="FPG_N"/>
</dbReference>
<dbReference type="Gene3D" id="1.10.8.50">
    <property type="match status" value="1"/>
</dbReference>
<dbReference type="KEGG" id="csl:COCSUDRAFT_19100"/>
<dbReference type="GO" id="GO:0140078">
    <property type="term" value="F:class I DNA-(apurinic or apyrimidinic site) endonuclease activity"/>
    <property type="evidence" value="ECO:0007669"/>
    <property type="project" value="UniProtKB-EC"/>
</dbReference>
<dbReference type="Pfam" id="PF06831">
    <property type="entry name" value="H2TH"/>
    <property type="match status" value="1"/>
</dbReference>
<keyword evidence="7" id="KW-0456">Lyase</keyword>
<dbReference type="PANTHER" id="PTHR42697:SF1">
    <property type="entry name" value="ENDONUCLEASE 8"/>
    <property type="match status" value="1"/>
</dbReference>
<accession>I0YNK0</accession>
<dbReference type="EMBL" id="AGSI01000017">
    <property type="protein sequence ID" value="EIE19969.1"/>
    <property type="molecule type" value="Genomic_DNA"/>
</dbReference>
<evidence type="ECO:0000256" key="7">
    <source>
        <dbReference type="ARBA" id="ARBA00023239"/>
    </source>
</evidence>
<comment type="caution">
    <text evidence="12">The sequence shown here is derived from an EMBL/GenBank/DDBJ whole genome shotgun (WGS) entry which is preliminary data.</text>
</comment>
<dbReference type="SUPFAM" id="SSF81624">
    <property type="entry name" value="N-terminal domain of MutM-like DNA repair proteins"/>
    <property type="match status" value="1"/>
</dbReference>
<comment type="similarity">
    <text evidence="1">Belongs to the FPG family.</text>
</comment>
<organism evidence="12 13">
    <name type="scientific">Coccomyxa subellipsoidea (strain C-169)</name>
    <name type="common">Green microalga</name>
    <dbReference type="NCBI Taxonomy" id="574566"/>
    <lineage>
        <taxon>Eukaryota</taxon>
        <taxon>Viridiplantae</taxon>
        <taxon>Chlorophyta</taxon>
        <taxon>core chlorophytes</taxon>
        <taxon>Trebouxiophyceae</taxon>
        <taxon>Trebouxiophyceae incertae sedis</taxon>
        <taxon>Coccomyxaceae</taxon>
        <taxon>Coccomyxa</taxon>
        <taxon>Coccomyxa subellipsoidea</taxon>
    </lineage>
</organism>
<dbReference type="Gene3D" id="3.20.190.10">
    <property type="entry name" value="MutM-like, N-terminal"/>
    <property type="match status" value="1"/>
</dbReference>
<evidence type="ECO:0000256" key="8">
    <source>
        <dbReference type="ARBA" id="ARBA00023268"/>
    </source>
</evidence>
<dbReference type="eggNOG" id="ENOG502QWRN">
    <property type="taxonomic scope" value="Eukaryota"/>
</dbReference>
<evidence type="ECO:0000256" key="4">
    <source>
        <dbReference type="ARBA" id="ARBA00022801"/>
    </source>
</evidence>
<keyword evidence="13" id="KW-1185">Reference proteome</keyword>
<evidence type="ECO:0000256" key="6">
    <source>
        <dbReference type="ARBA" id="ARBA00023204"/>
    </source>
</evidence>
<keyword evidence="9" id="KW-0326">Glycosidase</keyword>
<evidence type="ECO:0000313" key="13">
    <source>
        <dbReference type="Proteomes" id="UP000007264"/>
    </source>
</evidence>
<dbReference type="InterPro" id="IPR015886">
    <property type="entry name" value="H2TH_FPG"/>
</dbReference>
<dbReference type="SMART" id="SM01232">
    <property type="entry name" value="H2TH"/>
    <property type="match status" value="1"/>
</dbReference>
<sequence length="220" mass="24434">MVEGHQCHRVVHAHKKVLLGQRFKAESPNGKFTEGARAINQQPLARIECHGKNLFYFFGDGAETVVLHAHFGMSGAFKTLPRGGTPPETTPNTRLLLTGEKVVALLSAMIEKLAKLGPDPLREDADRERLWEVMQKSKKSIGQLLMDQSAVAGIGNIYRAEILFKAGVHPEEPGRLVSREGFELIWRHSVDLLQRGFKSGSILTVDADEAKVLGPPWQRR</sequence>
<keyword evidence="8" id="KW-0511">Multifunctional enzyme</keyword>
<dbReference type="PANTHER" id="PTHR42697">
    <property type="entry name" value="ENDONUCLEASE 8"/>
    <property type="match status" value="1"/>
</dbReference>
<evidence type="ECO:0000259" key="10">
    <source>
        <dbReference type="SMART" id="SM00898"/>
    </source>
</evidence>
<evidence type="ECO:0000313" key="12">
    <source>
        <dbReference type="EMBL" id="EIE19969.1"/>
    </source>
</evidence>
<keyword evidence="6" id="KW-0234">DNA repair</keyword>
<evidence type="ECO:0000256" key="1">
    <source>
        <dbReference type="ARBA" id="ARBA00009409"/>
    </source>
</evidence>
<proteinExistence type="inferred from homology"/>
<dbReference type="AlphaFoldDB" id="I0YNK0"/>
<keyword evidence="4" id="KW-0378">Hydrolase</keyword>
<dbReference type="RefSeq" id="XP_005644513.1">
    <property type="nucleotide sequence ID" value="XM_005644456.1"/>
</dbReference>
<evidence type="ECO:0000256" key="2">
    <source>
        <dbReference type="ARBA" id="ARBA00012720"/>
    </source>
</evidence>
<reference evidence="12 13" key="1">
    <citation type="journal article" date="2012" name="Genome Biol.">
        <title>The genome of the polar eukaryotic microalga coccomyxa subellipsoidea reveals traits of cold adaptation.</title>
        <authorList>
            <person name="Blanc G."/>
            <person name="Agarkova I."/>
            <person name="Grimwood J."/>
            <person name="Kuo A."/>
            <person name="Brueggeman A."/>
            <person name="Dunigan D."/>
            <person name="Gurnon J."/>
            <person name="Ladunga I."/>
            <person name="Lindquist E."/>
            <person name="Lucas S."/>
            <person name="Pangilinan J."/>
            <person name="Proschold T."/>
            <person name="Salamov A."/>
            <person name="Schmutz J."/>
            <person name="Weeks D."/>
            <person name="Yamada T."/>
            <person name="Claverie J.M."/>
            <person name="Grigoriev I."/>
            <person name="Van Etten J."/>
            <person name="Lomsadze A."/>
            <person name="Borodovsky M."/>
        </authorList>
    </citation>
    <scope>NUCLEOTIDE SEQUENCE [LARGE SCALE GENOMIC DNA]</scope>
    <source>
        <strain evidence="12 13">C-169</strain>
    </source>
</reference>
<evidence type="ECO:0000259" key="11">
    <source>
        <dbReference type="SMART" id="SM01232"/>
    </source>
</evidence>
<dbReference type="SMART" id="SM00898">
    <property type="entry name" value="Fapy_DNA_glyco"/>
    <property type="match status" value="1"/>
</dbReference>
<dbReference type="InterPro" id="IPR012319">
    <property type="entry name" value="FPG_cat"/>
</dbReference>
<dbReference type="GeneID" id="17037943"/>
<protein>
    <recommendedName>
        <fullName evidence="2">DNA-(apurinic or apyrimidinic site) lyase</fullName>
        <ecNumber evidence="2">4.2.99.18</ecNumber>
    </recommendedName>
</protein>
<evidence type="ECO:0000256" key="3">
    <source>
        <dbReference type="ARBA" id="ARBA00022763"/>
    </source>
</evidence>
<keyword evidence="5" id="KW-0238">DNA-binding</keyword>
<dbReference type="InterPro" id="IPR010979">
    <property type="entry name" value="Ribosomal_uS13-like_H2TH"/>
</dbReference>
<evidence type="ECO:0000256" key="5">
    <source>
        <dbReference type="ARBA" id="ARBA00023125"/>
    </source>
</evidence>
<evidence type="ECO:0000256" key="9">
    <source>
        <dbReference type="ARBA" id="ARBA00023295"/>
    </source>
</evidence>
<feature type="domain" description="Formamidopyrimidine-DNA glycosylase catalytic" evidence="10">
    <location>
        <begin position="3"/>
        <end position="111"/>
    </location>
</feature>
<dbReference type="EC" id="4.2.99.18" evidence="2"/>
<gene>
    <name evidence="12" type="ORF">COCSUDRAFT_19100</name>
</gene>
<dbReference type="Pfam" id="PF01149">
    <property type="entry name" value="Fapy_DNA_glyco"/>
    <property type="match status" value="1"/>
</dbReference>
<dbReference type="GO" id="GO:0008270">
    <property type="term" value="F:zinc ion binding"/>
    <property type="evidence" value="ECO:0007669"/>
    <property type="project" value="InterPro"/>
</dbReference>
<feature type="domain" description="Formamidopyrimidine-DNA glycosylase H2TH DNA-binding" evidence="11">
    <location>
        <begin position="116"/>
        <end position="208"/>
    </location>
</feature>
<dbReference type="Proteomes" id="UP000007264">
    <property type="component" value="Unassembled WGS sequence"/>
</dbReference>
<name>I0YNK0_COCSC</name>
<dbReference type="GO" id="GO:0000703">
    <property type="term" value="F:oxidized pyrimidine nucleobase lesion DNA N-glycosylase activity"/>
    <property type="evidence" value="ECO:0007669"/>
    <property type="project" value="TreeGrafter"/>
</dbReference>